<evidence type="ECO:0000313" key="2">
    <source>
        <dbReference type="EMBL" id="RCN46461.1"/>
    </source>
</evidence>
<evidence type="ECO:0000256" key="1">
    <source>
        <dbReference type="SAM" id="MobiDB-lite"/>
    </source>
</evidence>
<dbReference type="OrthoDB" id="5840223at2759"/>
<dbReference type="AlphaFoldDB" id="A0A368GQ03"/>
<accession>A0A368GQ03</accession>
<dbReference type="STRING" id="29170.A0A368GQ03"/>
<sequence length="334" mass="36919">MQEYAICTQGASAACNPDEGVQAWREVEMYTCQLLIPAVREHYQCFGKIRNPSCVVQFDPLASPLCRLVTSVTQEVSCLQKHNEGCSEAALEMLDPILEESQQITASLRCRAVGDVPSQEMGSTVGAAEEQTTAAATTTTRRTPSLVTLPSSTRRTIGPVVQETLTAHEESTTIEMPAENIGRELKINMSDAINSMYYIYDVCSSDYSKSSFAAIAGKMCTKQDDIAKHSDCYQNTLEKQKCAVREAKTECEALEAFNANLDCAIVTMNDVCEVDAQNSVIELQEAVNDIIIERKCFEQREKAAAPKQDADPDEFHLDTKMMHCTDEQVGFYNL</sequence>
<gene>
    <name evidence="2" type="ORF">ANCCAN_07454</name>
</gene>
<feature type="compositionally biased region" description="Low complexity" evidence="1">
    <location>
        <begin position="127"/>
        <end position="142"/>
    </location>
</feature>
<dbReference type="PANTHER" id="PTHR37431">
    <property type="entry name" value="PROTEIN CBG06927"/>
    <property type="match status" value="1"/>
</dbReference>
<organism evidence="2 3">
    <name type="scientific">Ancylostoma caninum</name>
    <name type="common">Dog hookworm</name>
    <dbReference type="NCBI Taxonomy" id="29170"/>
    <lineage>
        <taxon>Eukaryota</taxon>
        <taxon>Metazoa</taxon>
        <taxon>Ecdysozoa</taxon>
        <taxon>Nematoda</taxon>
        <taxon>Chromadorea</taxon>
        <taxon>Rhabditida</taxon>
        <taxon>Rhabditina</taxon>
        <taxon>Rhabditomorpha</taxon>
        <taxon>Strongyloidea</taxon>
        <taxon>Ancylostomatidae</taxon>
        <taxon>Ancylostomatinae</taxon>
        <taxon>Ancylostoma</taxon>
    </lineage>
</organism>
<name>A0A368GQ03_ANCCA</name>
<protein>
    <recommendedName>
        <fullName evidence="4">DUF19 domain-containing protein</fullName>
    </recommendedName>
</protein>
<dbReference type="EMBL" id="JOJR01000078">
    <property type="protein sequence ID" value="RCN46461.1"/>
    <property type="molecule type" value="Genomic_DNA"/>
</dbReference>
<evidence type="ECO:0000313" key="3">
    <source>
        <dbReference type="Proteomes" id="UP000252519"/>
    </source>
</evidence>
<evidence type="ECO:0008006" key="4">
    <source>
        <dbReference type="Google" id="ProtNLM"/>
    </source>
</evidence>
<feature type="region of interest" description="Disordered" evidence="1">
    <location>
        <begin position="122"/>
        <end position="142"/>
    </location>
</feature>
<reference evidence="2 3" key="1">
    <citation type="submission" date="2014-10" db="EMBL/GenBank/DDBJ databases">
        <title>Draft genome of the hookworm Ancylostoma caninum.</title>
        <authorList>
            <person name="Mitreva M."/>
        </authorList>
    </citation>
    <scope>NUCLEOTIDE SEQUENCE [LARGE SCALE GENOMIC DNA]</scope>
    <source>
        <strain evidence="2 3">Baltimore</strain>
    </source>
</reference>
<proteinExistence type="predicted"/>
<dbReference type="PANTHER" id="PTHR37431:SF5">
    <property type="entry name" value="PROTEIN CBG06905"/>
    <property type="match status" value="1"/>
</dbReference>
<comment type="caution">
    <text evidence="2">The sequence shown here is derived from an EMBL/GenBank/DDBJ whole genome shotgun (WGS) entry which is preliminary data.</text>
</comment>
<keyword evidence="3" id="KW-1185">Reference proteome</keyword>
<dbReference type="Proteomes" id="UP000252519">
    <property type="component" value="Unassembled WGS sequence"/>
</dbReference>